<dbReference type="AlphaFoldDB" id="A0A2V1P2C6"/>
<comment type="caution">
    <text evidence="9">The sequence shown here is derived from an EMBL/GenBank/DDBJ whole genome shotgun (WGS) entry which is preliminary data.</text>
</comment>
<keyword evidence="6 7" id="KW-0472">Membrane</keyword>
<feature type="transmembrane region" description="Helical" evidence="7">
    <location>
        <begin position="241"/>
        <end position="259"/>
    </location>
</feature>
<keyword evidence="5 7" id="KW-1133">Transmembrane helix</keyword>
<dbReference type="SUPFAM" id="SSF161098">
    <property type="entry name" value="MetI-like"/>
    <property type="match status" value="1"/>
</dbReference>
<name>A0A2V1P2C6_9RHOB</name>
<dbReference type="GO" id="GO:0005886">
    <property type="term" value="C:plasma membrane"/>
    <property type="evidence" value="ECO:0007669"/>
    <property type="project" value="UniProtKB-SubCell"/>
</dbReference>
<evidence type="ECO:0000256" key="4">
    <source>
        <dbReference type="ARBA" id="ARBA00022692"/>
    </source>
</evidence>
<dbReference type="PANTHER" id="PTHR43744">
    <property type="entry name" value="ABC TRANSPORTER PERMEASE PROTEIN MG189-RELATED-RELATED"/>
    <property type="match status" value="1"/>
</dbReference>
<dbReference type="Gene3D" id="1.10.3720.10">
    <property type="entry name" value="MetI-like"/>
    <property type="match status" value="1"/>
</dbReference>
<evidence type="ECO:0000313" key="10">
    <source>
        <dbReference type="Proteomes" id="UP000245293"/>
    </source>
</evidence>
<evidence type="ECO:0000256" key="6">
    <source>
        <dbReference type="ARBA" id="ARBA00023136"/>
    </source>
</evidence>
<dbReference type="GO" id="GO:0055085">
    <property type="term" value="P:transmembrane transport"/>
    <property type="evidence" value="ECO:0007669"/>
    <property type="project" value="InterPro"/>
</dbReference>
<dbReference type="OrthoDB" id="9815445at2"/>
<dbReference type="Pfam" id="PF00528">
    <property type="entry name" value="BPD_transp_1"/>
    <property type="match status" value="1"/>
</dbReference>
<proteinExistence type="inferred from homology"/>
<evidence type="ECO:0000259" key="8">
    <source>
        <dbReference type="PROSITE" id="PS50928"/>
    </source>
</evidence>
<dbReference type="PROSITE" id="PS50928">
    <property type="entry name" value="ABC_TM1"/>
    <property type="match status" value="1"/>
</dbReference>
<feature type="domain" description="ABC transmembrane type-1" evidence="8">
    <location>
        <begin position="68"/>
        <end position="260"/>
    </location>
</feature>
<evidence type="ECO:0000256" key="7">
    <source>
        <dbReference type="RuleBase" id="RU363032"/>
    </source>
</evidence>
<dbReference type="PANTHER" id="PTHR43744:SF12">
    <property type="entry name" value="ABC TRANSPORTER PERMEASE PROTEIN MG189-RELATED"/>
    <property type="match status" value="1"/>
</dbReference>
<dbReference type="RefSeq" id="WP_109389790.1">
    <property type="nucleotide sequence ID" value="NZ_QETF01000021.1"/>
</dbReference>
<evidence type="ECO:0000256" key="5">
    <source>
        <dbReference type="ARBA" id="ARBA00022989"/>
    </source>
</evidence>
<keyword evidence="10" id="KW-1185">Reference proteome</keyword>
<organism evidence="9 10">
    <name type="scientific">Salibaculum griseiflavum</name>
    <dbReference type="NCBI Taxonomy" id="1914409"/>
    <lineage>
        <taxon>Bacteria</taxon>
        <taxon>Pseudomonadati</taxon>
        <taxon>Pseudomonadota</taxon>
        <taxon>Alphaproteobacteria</taxon>
        <taxon>Rhodobacterales</taxon>
        <taxon>Roseobacteraceae</taxon>
        <taxon>Salibaculum</taxon>
    </lineage>
</organism>
<protein>
    <recommendedName>
        <fullName evidence="8">ABC transmembrane type-1 domain-containing protein</fullName>
    </recommendedName>
</protein>
<dbReference type="InterPro" id="IPR035906">
    <property type="entry name" value="MetI-like_sf"/>
</dbReference>
<feature type="transmembrane region" description="Helical" evidence="7">
    <location>
        <begin position="105"/>
        <end position="127"/>
    </location>
</feature>
<feature type="transmembrane region" description="Helical" evidence="7">
    <location>
        <begin position="139"/>
        <end position="159"/>
    </location>
</feature>
<sequence length="274" mass="30419">MPATINSFLKWTVLILFAVFAVGPVLWMFVSAFKTTPEILTTPFRLPSEWRWGNIGRAWGEAGFSRYTMNTIIMTVPAVVIGVALSTLGGYAFARFNFRGGGVAFFLLLYGLTVPFQALMIPLFYNFSRFGLINEYPGLIAALIAVHLPFGIFLMRSFFVNAQAEIADAARIDGCSEYGVFWHAMLPLARPGVLALTTILFTDQWKAFLLPLILIQDDARRPLTLGLLFLRDAQSQQQYELLAAGVIIASLPTILLFLATNRYFQRGLVAGSSK</sequence>
<feature type="transmembrane region" description="Helical" evidence="7">
    <location>
        <begin position="72"/>
        <end position="93"/>
    </location>
</feature>
<evidence type="ECO:0000313" key="9">
    <source>
        <dbReference type="EMBL" id="PWG15898.1"/>
    </source>
</evidence>
<keyword evidence="2 7" id="KW-0813">Transport</keyword>
<gene>
    <name evidence="9" type="ORF">DFK10_14700</name>
</gene>
<comment type="similarity">
    <text evidence="7">Belongs to the binding-protein-dependent transport system permease family.</text>
</comment>
<evidence type="ECO:0000256" key="3">
    <source>
        <dbReference type="ARBA" id="ARBA00022475"/>
    </source>
</evidence>
<keyword evidence="3" id="KW-1003">Cell membrane</keyword>
<reference evidence="10" key="1">
    <citation type="submission" date="2018-05" db="EMBL/GenBank/DDBJ databases">
        <authorList>
            <person name="Du Z."/>
            <person name="Wang X."/>
        </authorList>
    </citation>
    <scope>NUCLEOTIDE SEQUENCE [LARGE SCALE GENOMIC DNA]</scope>
    <source>
        <strain evidence="10">WDS4C29</strain>
    </source>
</reference>
<dbReference type="CDD" id="cd06261">
    <property type="entry name" value="TM_PBP2"/>
    <property type="match status" value="1"/>
</dbReference>
<evidence type="ECO:0000256" key="1">
    <source>
        <dbReference type="ARBA" id="ARBA00004651"/>
    </source>
</evidence>
<dbReference type="InterPro" id="IPR000515">
    <property type="entry name" value="MetI-like"/>
</dbReference>
<dbReference type="Proteomes" id="UP000245293">
    <property type="component" value="Unassembled WGS sequence"/>
</dbReference>
<keyword evidence="4 7" id="KW-0812">Transmembrane</keyword>
<evidence type="ECO:0000256" key="2">
    <source>
        <dbReference type="ARBA" id="ARBA00022448"/>
    </source>
</evidence>
<comment type="subcellular location">
    <subcellularLocation>
        <location evidence="1 7">Cell membrane</location>
        <topology evidence="1 7">Multi-pass membrane protein</topology>
    </subcellularLocation>
</comment>
<feature type="transmembrane region" description="Helical" evidence="7">
    <location>
        <begin position="12"/>
        <end position="33"/>
    </location>
</feature>
<accession>A0A2V1P2C6</accession>
<feature type="transmembrane region" description="Helical" evidence="7">
    <location>
        <begin position="180"/>
        <end position="201"/>
    </location>
</feature>
<dbReference type="EMBL" id="QETF01000021">
    <property type="protein sequence ID" value="PWG15898.1"/>
    <property type="molecule type" value="Genomic_DNA"/>
</dbReference>